<dbReference type="RefSeq" id="WP_117454854.1">
    <property type="nucleotide sequence ID" value="NZ_CP060636.1"/>
</dbReference>
<evidence type="ECO:0000256" key="1">
    <source>
        <dbReference type="SAM" id="MobiDB-lite"/>
    </source>
</evidence>
<dbReference type="SUPFAM" id="SSF48239">
    <property type="entry name" value="Terpenoid cyclases/Protein prenyltransferases"/>
    <property type="match status" value="1"/>
</dbReference>
<gene>
    <name evidence="3" type="ORF">H9Q80_09650</name>
</gene>
<evidence type="ECO:0000256" key="2">
    <source>
        <dbReference type="SAM" id="SignalP"/>
    </source>
</evidence>
<reference evidence="3 4" key="1">
    <citation type="submission" date="2020-08" db="EMBL/GenBank/DDBJ databases">
        <authorList>
            <person name="Liu C."/>
            <person name="Sun Q."/>
        </authorList>
    </citation>
    <scope>NUCLEOTIDE SEQUENCE [LARGE SCALE GENOMIC DNA]</scope>
    <source>
        <strain evidence="3 4">NSJ-61</strain>
    </source>
</reference>
<evidence type="ECO:0000313" key="4">
    <source>
        <dbReference type="Proteomes" id="UP000515856"/>
    </source>
</evidence>
<feature type="chain" id="PRO_5028867615" evidence="2">
    <location>
        <begin position="25"/>
        <end position="411"/>
    </location>
</feature>
<proteinExistence type="predicted"/>
<dbReference type="InterPro" id="IPR008930">
    <property type="entry name" value="Terpenoid_cyclase/PrenylTrfase"/>
</dbReference>
<dbReference type="Proteomes" id="UP000515856">
    <property type="component" value="Chromosome"/>
</dbReference>
<keyword evidence="4" id="KW-1185">Reference proteome</keyword>
<evidence type="ECO:0000313" key="3">
    <source>
        <dbReference type="EMBL" id="QNM14169.1"/>
    </source>
</evidence>
<dbReference type="KEGG" id="ehn:H9Q80_09650"/>
<dbReference type="EMBL" id="CP060636">
    <property type="protein sequence ID" value="QNM14169.1"/>
    <property type="molecule type" value="Genomic_DNA"/>
</dbReference>
<accession>A0A7G9GTN7</accession>
<dbReference type="Gene3D" id="1.50.10.20">
    <property type="match status" value="1"/>
</dbReference>
<feature type="signal peptide" evidence="2">
    <location>
        <begin position="1"/>
        <end position="24"/>
    </location>
</feature>
<name>A0A7G9GTN7_9FIRM</name>
<sequence>MKKLMSIAFAAALAFGSLCMPVNAQETNVVNEATSNPIDWIEGSFTSLQDGSIPLYTGDDAFIALSQTAYGMNEEQLQKSEAKFIPLTQKKIENPRATANDVEKMIMLVEAYGYDASAYEMNGKIVNLYDMLSEFELSFTNDYVFALEALHSGNYSPAKDSKLDKDQLIKDLIALRNPADHAWNYTGDYTGTWGSSDTDTTAMVLTALAPYYNLPESETGISKETKDAVKQAVEEGFTYLKDFQEENGAMKSVWSNGNSNTTAMMIVTMAAYGKDMNTEFVVNGNTLIDGLMNFALEDKKGFGSTDKNDLDGYGTEQAVRALIAYKNAKVGVPYYLYQAGVKLNENRFQVNQPTVDETINEKDDVNTPDKEIQNGNKQEPVIKDTSKGMNSSLFVLALCASAGLVLVRKKA</sequence>
<organism evidence="3 4">
    <name type="scientific">[Eubacterium] hominis</name>
    <dbReference type="NCBI Taxonomy" id="2764325"/>
    <lineage>
        <taxon>Bacteria</taxon>
        <taxon>Bacillati</taxon>
        <taxon>Bacillota</taxon>
        <taxon>Erysipelotrichia</taxon>
        <taxon>Erysipelotrichales</taxon>
        <taxon>Erysipelotrichaceae</taxon>
        <taxon>Amedibacillus</taxon>
    </lineage>
</organism>
<feature type="region of interest" description="Disordered" evidence="1">
    <location>
        <begin position="360"/>
        <end position="382"/>
    </location>
</feature>
<keyword evidence="2" id="KW-0732">Signal</keyword>
<protein>
    <submittedName>
        <fullName evidence="3">Uncharacterized protein</fullName>
    </submittedName>
</protein>
<feature type="compositionally biased region" description="Basic and acidic residues" evidence="1">
    <location>
        <begin position="360"/>
        <end position="372"/>
    </location>
</feature>
<dbReference type="AlphaFoldDB" id="A0A7G9GTN7"/>